<dbReference type="AlphaFoldDB" id="A0A2T4Z4M6"/>
<accession>A0A2T4Z4M6</accession>
<name>A0A2T4Z4M6_9BACL</name>
<comment type="caution">
    <text evidence="1">The sequence shown here is derived from an EMBL/GenBank/DDBJ whole genome shotgun (WGS) entry which is preliminary data.</text>
</comment>
<dbReference type="Proteomes" id="UP000241639">
    <property type="component" value="Unassembled WGS sequence"/>
</dbReference>
<dbReference type="SUPFAM" id="SSF50814">
    <property type="entry name" value="Lipocalins"/>
    <property type="match status" value="1"/>
</dbReference>
<reference evidence="1 2" key="1">
    <citation type="submission" date="2018-04" db="EMBL/GenBank/DDBJ databases">
        <title>Genomic Encyclopedia of Archaeal and Bacterial Type Strains, Phase II (KMG-II): from individual species to whole genera.</title>
        <authorList>
            <person name="Goeker M."/>
        </authorList>
    </citation>
    <scope>NUCLEOTIDE SEQUENCE [LARGE SCALE GENOMIC DNA]</scope>
    <source>
        <strain evidence="1 2">DSM 45169</strain>
    </source>
</reference>
<sequence length="150" mass="17120">MLEYRRKGAVDVSTIRLEISSHIHSGDNGKQESIDQQLDGRLEQKGDIWILRYVENMGESDQVRTTVKAGPEEVMVIRQGMISYRTTYRPGTTTYSVIEAMGGTSELKVETVDYVREDGHIRFSFHLSTGEEVMGLYQLDIRWTEGSKEL</sequence>
<organism evidence="1 2">
    <name type="scientific">Desmospora activa DSM 45169</name>
    <dbReference type="NCBI Taxonomy" id="1121389"/>
    <lineage>
        <taxon>Bacteria</taxon>
        <taxon>Bacillati</taxon>
        <taxon>Bacillota</taxon>
        <taxon>Bacilli</taxon>
        <taxon>Bacillales</taxon>
        <taxon>Thermoactinomycetaceae</taxon>
        <taxon>Desmospora</taxon>
    </lineage>
</organism>
<dbReference type="RefSeq" id="WP_107728142.1">
    <property type="nucleotide sequence ID" value="NZ_PZZP01000002.1"/>
</dbReference>
<dbReference type="InterPro" id="IPR015231">
    <property type="entry name" value="DUF1934"/>
</dbReference>
<dbReference type="InterPro" id="IPR012674">
    <property type="entry name" value="Calycin"/>
</dbReference>
<evidence type="ECO:0000313" key="1">
    <source>
        <dbReference type="EMBL" id="PTM56848.1"/>
    </source>
</evidence>
<dbReference type="OrthoDB" id="2352933at2"/>
<gene>
    <name evidence="1" type="ORF">C8J48_3173</name>
</gene>
<keyword evidence="2" id="KW-1185">Reference proteome</keyword>
<dbReference type="EMBL" id="PZZP01000002">
    <property type="protein sequence ID" value="PTM56848.1"/>
    <property type="molecule type" value="Genomic_DNA"/>
</dbReference>
<dbReference type="Gene3D" id="2.40.128.20">
    <property type="match status" value="1"/>
</dbReference>
<evidence type="ECO:0000313" key="2">
    <source>
        <dbReference type="Proteomes" id="UP000241639"/>
    </source>
</evidence>
<protein>
    <submittedName>
        <fullName evidence="1">Uncharacterized beta-barrel protein YwiB (DUF1934 family)</fullName>
    </submittedName>
</protein>
<proteinExistence type="predicted"/>
<dbReference type="Pfam" id="PF09148">
    <property type="entry name" value="DUF1934"/>
    <property type="match status" value="1"/>
</dbReference>